<accession>D6YWW3</accession>
<reference evidence="2 3" key="1">
    <citation type="journal article" date="2010" name="PLoS ONE">
        <title>The Waddlia genome: a window into chlamydial biology.</title>
        <authorList>
            <person name="Bertelli C."/>
            <person name="Collyn F."/>
            <person name="Croxatto A."/>
            <person name="Ruckert C."/>
            <person name="Polkinghorne A."/>
            <person name="Kebbi-Beghdadi C."/>
            <person name="Goesmann A."/>
            <person name="Vaughan L."/>
            <person name="Greub G."/>
        </authorList>
    </citation>
    <scope>NUCLEOTIDE SEQUENCE [LARGE SCALE GENOMIC DNA]</scope>
    <source>
        <strain evidence="3">ATCC VR-1470 / WSU 86-1044</strain>
    </source>
</reference>
<dbReference type="eggNOG" id="COG3468">
    <property type="taxonomic scope" value="Bacteria"/>
</dbReference>
<dbReference type="Proteomes" id="UP000001505">
    <property type="component" value="Chromosome"/>
</dbReference>
<protein>
    <submittedName>
        <fullName evidence="2">Putative membrane protein</fullName>
    </submittedName>
</protein>
<keyword evidence="1" id="KW-0732">Signal</keyword>
<organism evidence="2 3">
    <name type="scientific">Waddlia chondrophila (strain ATCC VR-1470 / WSU 86-1044)</name>
    <dbReference type="NCBI Taxonomy" id="716544"/>
    <lineage>
        <taxon>Bacteria</taxon>
        <taxon>Pseudomonadati</taxon>
        <taxon>Chlamydiota</taxon>
        <taxon>Chlamydiia</taxon>
        <taxon>Parachlamydiales</taxon>
        <taxon>Waddliaceae</taxon>
        <taxon>Waddlia</taxon>
    </lineage>
</organism>
<dbReference type="STRING" id="716544.wcw_1272"/>
<evidence type="ECO:0000313" key="3">
    <source>
        <dbReference type="Proteomes" id="UP000001505"/>
    </source>
</evidence>
<name>D6YWW3_WADCW</name>
<dbReference type="KEGG" id="wch:wcw_1272"/>
<gene>
    <name evidence="2" type="primary">ompA7</name>
    <name evidence="2" type="ordered locus">wcw_1272</name>
</gene>
<feature type="signal peptide" evidence="1">
    <location>
        <begin position="1"/>
        <end position="24"/>
    </location>
</feature>
<keyword evidence="3" id="KW-1185">Reference proteome</keyword>
<dbReference type="OrthoDB" id="5653740at2"/>
<dbReference type="InterPro" id="IPR007825">
    <property type="entry name" value="Major_OMP_Legionella"/>
</dbReference>
<dbReference type="AlphaFoldDB" id="D6YWW3"/>
<evidence type="ECO:0000313" key="2">
    <source>
        <dbReference type="EMBL" id="ADI38624.1"/>
    </source>
</evidence>
<dbReference type="EMBL" id="CP001928">
    <property type="protein sequence ID" value="ADI38624.1"/>
    <property type="molecule type" value="Genomic_DNA"/>
</dbReference>
<feature type="chain" id="PRO_5003091337" evidence="1">
    <location>
        <begin position="25"/>
        <end position="341"/>
    </location>
</feature>
<sequence length="341" mass="37808">MMSIKKTMAAIFLSVASLTTSVQANYWGSCNDCCPDVTVGVDWLYWSPCASDRHFALTTEGIDSEVNVKTHYLCDEWDSGVRVYGKLGNLWNGFNGGLIYTYINPKTSGSVEQIGNNGVVFSFGLPIPGESGGLLQGSRLDAKWELQYQTLDAILSYSIDVTQNRCFKIEAFSGLTWVDVKQKASYTLDQVGGNEIEIRVDFDRNNDFWAIGPCFGLNTSFRFCDCFNIFGLVKTSLVVGESKNKDVIYGTRGSSETSTFVTVTAKDKCFCFPGLHLATGIDYELCLCNITLDLRLGWEYVQWINAPTFPYYELDGLGVRSAPSTNDLTMQGIFLGLNTTF</sequence>
<proteinExistence type="predicted"/>
<dbReference type="RefSeq" id="WP_013182336.1">
    <property type="nucleotide sequence ID" value="NC_014225.1"/>
</dbReference>
<dbReference type="Pfam" id="PF05150">
    <property type="entry name" value="Legionella_OMP"/>
    <property type="match status" value="1"/>
</dbReference>
<evidence type="ECO:0000256" key="1">
    <source>
        <dbReference type="SAM" id="SignalP"/>
    </source>
</evidence>
<dbReference type="HOGENOM" id="CLU_741765_0_0_0"/>